<protein>
    <submittedName>
        <fullName evidence="2">Uncharacterized protein</fullName>
    </submittedName>
</protein>
<dbReference type="Proteomes" id="UP000197138">
    <property type="component" value="Unassembled WGS sequence"/>
</dbReference>
<organism evidence="2 3">
    <name type="scientific">Punica granatum</name>
    <name type="common">Pomegranate</name>
    <dbReference type="NCBI Taxonomy" id="22663"/>
    <lineage>
        <taxon>Eukaryota</taxon>
        <taxon>Viridiplantae</taxon>
        <taxon>Streptophyta</taxon>
        <taxon>Embryophyta</taxon>
        <taxon>Tracheophyta</taxon>
        <taxon>Spermatophyta</taxon>
        <taxon>Magnoliopsida</taxon>
        <taxon>eudicotyledons</taxon>
        <taxon>Gunneridae</taxon>
        <taxon>Pentapetalae</taxon>
        <taxon>rosids</taxon>
        <taxon>malvids</taxon>
        <taxon>Myrtales</taxon>
        <taxon>Lythraceae</taxon>
        <taxon>Punica</taxon>
    </lineage>
</organism>
<accession>A0A218W433</accession>
<comment type="caution">
    <text evidence="2">The sequence shown here is derived from an EMBL/GenBank/DDBJ whole genome shotgun (WGS) entry which is preliminary data.</text>
</comment>
<evidence type="ECO:0000256" key="1">
    <source>
        <dbReference type="SAM" id="MobiDB-lite"/>
    </source>
</evidence>
<feature type="compositionally biased region" description="Basic and acidic residues" evidence="1">
    <location>
        <begin position="87"/>
        <end position="96"/>
    </location>
</feature>
<name>A0A218W433_PUNGR</name>
<dbReference type="EMBL" id="MTKT01005400">
    <property type="protein sequence ID" value="OWM67386.1"/>
    <property type="molecule type" value="Genomic_DNA"/>
</dbReference>
<gene>
    <name evidence="2" type="ORF">CDL15_Pgr000838</name>
</gene>
<evidence type="ECO:0000313" key="3">
    <source>
        <dbReference type="Proteomes" id="UP000197138"/>
    </source>
</evidence>
<feature type="region of interest" description="Disordered" evidence="1">
    <location>
        <begin position="79"/>
        <end position="98"/>
    </location>
</feature>
<dbReference type="AlphaFoldDB" id="A0A218W433"/>
<reference evidence="3" key="1">
    <citation type="journal article" date="2017" name="Plant J.">
        <title>The pomegranate (Punica granatum L.) genome and the genomics of punicalagin biosynthesis.</title>
        <authorList>
            <person name="Qin G."/>
            <person name="Xu C."/>
            <person name="Ming R."/>
            <person name="Tang H."/>
            <person name="Guyot R."/>
            <person name="Kramer E.M."/>
            <person name="Hu Y."/>
            <person name="Yi X."/>
            <person name="Qi Y."/>
            <person name="Xu X."/>
            <person name="Gao Z."/>
            <person name="Pan H."/>
            <person name="Jian J."/>
            <person name="Tian Y."/>
            <person name="Yue Z."/>
            <person name="Xu Y."/>
        </authorList>
    </citation>
    <scope>NUCLEOTIDE SEQUENCE [LARGE SCALE GENOMIC DNA]</scope>
    <source>
        <strain evidence="3">cv. Dabenzi</strain>
    </source>
</reference>
<proteinExistence type="predicted"/>
<sequence length="124" mass="13729">MIPPRAAQHEDPWIRYKSKTKNANEAKFTTSAGSVSEKIQKFDLDGLMKPEFLVLPVGSYVVHSDDRVEGETLVVNEDSGQFQPKSFGDDGDKLTHSPDNVEMDLFVLGDDDSSADEEHAQECA</sequence>
<evidence type="ECO:0000313" key="2">
    <source>
        <dbReference type="EMBL" id="OWM67386.1"/>
    </source>
</evidence>